<name>A0ABQ1LKE0_9BACT</name>
<evidence type="ECO:0000313" key="5">
    <source>
        <dbReference type="EMBL" id="GGC25840.1"/>
    </source>
</evidence>
<dbReference type="PANTHER" id="PTHR44591">
    <property type="entry name" value="STRESS RESPONSE REGULATOR PROTEIN 1"/>
    <property type="match status" value="1"/>
</dbReference>
<keyword evidence="1 2" id="KW-0597">Phosphoprotein</keyword>
<dbReference type="SMART" id="SM00448">
    <property type="entry name" value="REC"/>
    <property type="match status" value="1"/>
</dbReference>
<dbReference type="InterPro" id="IPR050595">
    <property type="entry name" value="Bact_response_regulator"/>
</dbReference>
<evidence type="ECO:0000313" key="6">
    <source>
        <dbReference type="Proteomes" id="UP000635885"/>
    </source>
</evidence>
<evidence type="ECO:0000256" key="1">
    <source>
        <dbReference type="ARBA" id="ARBA00022553"/>
    </source>
</evidence>
<evidence type="ECO:0000259" key="4">
    <source>
        <dbReference type="PROSITE" id="PS50110"/>
    </source>
</evidence>
<dbReference type="PROSITE" id="PS50110">
    <property type="entry name" value="RESPONSE_REGULATORY"/>
    <property type="match status" value="1"/>
</dbReference>
<sequence>MFSLGQITVAFVPILSFIMAYFYKFNLSKKPVYLIKLKVVIIKQLIKMKFLVVDDERDVEMLFRQQLRKEIRNGLIEFDFAFSGQEALEILKSRIPPEVLYIFSDINMPGMSGLELLQKVKSEFPKIHVSMISAYGDIENYDRAIKIGAKGFFTKPLDFSTIKQEIQKMINT</sequence>
<feature type="transmembrane region" description="Helical" evidence="3">
    <location>
        <begin position="6"/>
        <end position="23"/>
    </location>
</feature>
<keyword evidence="6" id="KW-1185">Reference proteome</keyword>
<feature type="modified residue" description="4-aspartylphosphate" evidence="2">
    <location>
        <position position="105"/>
    </location>
</feature>
<organism evidence="5 6">
    <name type="scientific">Belliella aquatica</name>
    <dbReference type="NCBI Taxonomy" id="1323734"/>
    <lineage>
        <taxon>Bacteria</taxon>
        <taxon>Pseudomonadati</taxon>
        <taxon>Bacteroidota</taxon>
        <taxon>Cytophagia</taxon>
        <taxon>Cytophagales</taxon>
        <taxon>Cyclobacteriaceae</taxon>
        <taxon>Belliella</taxon>
    </lineage>
</organism>
<dbReference type="SUPFAM" id="SSF52172">
    <property type="entry name" value="CheY-like"/>
    <property type="match status" value="1"/>
</dbReference>
<feature type="domain" description="Response regulatory" evidence="4">
    <location>
        <begin position="49"/>
        <end position="170"/>
    </location>
</feature>
<dbReference type="Proteomes" id="UP000635885">
    <property type="component" value="Unassembled WGS sequence"/>
</dbReference>
<dbReference type="Pfam" id="PF00072">
    <property type="entry name" value="Response_reg"/>
    <property type="match status" value="1"/>
</dbReference>
<gene>
    <name evidence="5" type="ORF">GCM10010993_01160</name>
</gene>
<dbReference type="Gene3D" id="3.40.50.2300">
    <property type="match status" value="1"/>
</dbReference>
<dbReference type="EMBL" id="BMFD01000001">
    <property type="protein sequence ID" value="GGC25840.1"/>
    <property type="molecule type" value="Genomic_DNA"/>
</dbReference>
<keyword evidence="3" id="KW-0472">Membrane</keyword>
<evidence type="ECO:0000256" key="3">
    <source>
        <dbReference type="SAM" id="Phobius"/>
    </source>
</evidence>
<proteinExistence type="predicted"/>
<dbReference type="InterPro" id="IPR001789">
    <property type="entry name" value="Sig_transdc_resp-reg_receiver"/>
</dbReference>
<keyword evidence="3" id="KW-0812">Transmembrane</keyword>
<evidence type="ECO:0000256" key="2">
    <source>
        <dbReference type="PROSITE-ProRule" id="PRU00169"/>
    </source>
</evidence>
<dbReference type="PANTHER" id="PTHR44591:SF3">
    <property type="entry name" value="RESPONSE REGULATORY DOMAIN-CONTAINING PROTEIN"/>
    <property type="match status" value="1"/>
</dbReference>
<reference evidence="6" key="1">
    <citation type="journal article" date="2019" name="Int. J. Syst. Evol. Microbiol.">
        <title>The Global Catalogue of Microorganisms (GCM) 10K type strain sequencing project: providing services to taxonomists for standard genome sequencing and annotation.</title>
        <authorList>
            <consortium name="The Broad Institute Genomics Platform"/>
            <consortium name="The Broad Institute Genome Sequencing Center for Infectious Disease"/>
            <person name="Wu L."/>
            <person name="Ma J."/>
        </authorList>
    </citation>
    <scope>NUCLEOTIDE SEQUENCE [LARGE SCALE GENOMIC DNA]</scope>
    <source>
        <strain evidence="6">CGMCC 1.12479</strain>
    </source>
</reference>
<comment type="caution">
    <text evidence="5">The sequence shown here is derived from an EMBL/GenBank/DDBJ whole genome shotgun (WGS) entry which is preliminary data.</text>
</comment>
<dbReference type="InterPro" id="IPR011006">
    <property type="entry name" value="CheY-like_superfamily"/>
</dbReference>
<accession>A0ABQ1LKE0</accession>
<protein>
    <recommendedName>
        <fullName evidence="4">Response regulatory domain-containing protein</fullName>
    </recommendedName>
</protein>
<keyword evidence="3" id="KW-1133">Transmembrane helix</keyword>